<evidence type="ECO:0000313" key="4">
    <source>
        <dbReference type="Proteomes" id="UP000014760"/>
    </source>
</evidence>
<evidence type="ECO:0000313" key="2">
    <source>
        <dbReference type="EMBL" id="ELT97617.1"/>
    </source>
</evidence>
<dbReference type="EMBL" id="KB308513">
    <property type="protein sequence ID" value="ELT97617.1"/>
    <property type="molecule type" value="Genomic_DNA"/>
</dbReference>
<evidence type="ECO:0000256" key="1">
    <source>
        <dbReference type="SAM" id="Phobius"/>
    </source>
</evidence>
<evidence type="ECO:0000313" key="3">
    <source>
        <dbReference type="EnsemblMetazoa" id="CapteP224281"/>
    </source>
</evidence>
<name>R7TVK4_CAPTE</name>
<gene>
    <name evidence="2" type="ORF">CAPTEDRAFT_224281</name>
</gene>
<dbReference type="EnsemblMetazoa" id="CapteT224281">
    <property type="protein sequence ID" value="CapteP224281"/>
    <property type="gene ID" value="CapteG224281"/>
</dbReference>
<dbReference type="HOGENOM" id="CLU_1241164_0_0_1"/>
<dbReference type="OMA" id="TYRDYHN"/>
<dbReference type="Proteomes" id="UP000014760">
    <property type="component" value="Unassembled WGS sequence"/>
</dbReference>
<proteinExistence type="predicted"/>
<reference evidence="4" key="1">
    <citation type="submission" date="2012-12" db="EMBL/GenBank/DDBJ databases">
        <authorList>
            <person name="Hellsten U."/>
            <person name="Grimwood J."/>
            <person name="Chapman J.A."/>
            <person name="Shapiro H."/>
            <person name="Aerts A."/>
            <person name="Otillar R.P."/>
            <person name="Terry A.Y."/>
            <person name="Boore J.L."/>
            <person name="Simakov O."/>
            <person name="Marletaz F."/>
            <person name="Cho S.-J."/>
            <person name="Edsinger-Gonzales E."/>
            <person name="Havlak P."/>
            <person name="Kuo D.-H."/>
            <person name="Larsson T."/>
            <person name="Lv J."/>
            <person name="Arendt D."/>
            <person name="Savage R."/>
            <person name="Osoegawa K."/>
            <person name="de Jong P."/>
            <person name="Lindberg D.R."/>
            <person name="Seaver E.C."/>
            <person name="Weisblat D.A."/>
            <person name="Putnam N.H."/>
            <person name="Grigoriev I.V."/>
            <person name="Rokhsar D.S."/>
        </authorList>
    </citation>
    <scope>NUCLEOTIDE SEQUENCE</scope>
    <source>
        <strain evidence="4">I ESC-2004</strain>
    </source>
</reference>
<reference evidence="2 4" key="2">
    <citation type="journal article" date="2013" name="Nature">
        <title>Insights into bilaterian evolution from three spiralian genomes.</title>
        <authorList>
            <person name="Simakov O."/>
            <person name="Marletaz F."/>
            <person name="Cho S.J."/>
            <person name="Edsinger-Gonzales E."/>
            <person name="Havlak P."/>
            <person name="Hellsten U."/>
            <person name="Kuo D.H."/>
            <person name="Larsson T."/>
            <person name="Lv J."/>
            <person name="Arendt D."/>
            <person name="Savage R."/>
            <person name="Osoegawa K."/>
            <person name="de Jong P."/>
            <person name="Grimwood J."/>
            <person name="Chapman J.A."/>
            <person name="Shapiro H."/>
            <person name="Aerts A."/>
            <person name="Otillar R.P."/>
            <person name="Terry A.Y."/>
            <person name="Boore J.L."/>
            <person name="Grigoriev I.V."/>
            <person name="Lindberg D.R."/>
            <person name="Seaver E.C."/>
            <person name="Weisblat D.A."/>
            <person name="Putnam N.H."/>
            <person name="Rokhsar D.S."/>
        </authorList>
    </citation>
    <scope>NUCLEOTIDE SEQUENCE</scope>
    <source>
        <strain evidence="2 4">I ESC-2004</strain>
    </source>
</reference>
<dbReference type="EMBL" id="AMQN01010808">
    <property type="status" value="NOT_ANNOTATED_CDS"/>
    <property type="molecule type" value="Genomic_DNA"/>
</dbReference>
<organism evidence="2">
    <name type="scientific">Capitella teleta</name>
    <name type="common">Polychaete worm</name>
    <dbReference type="NCBI Taxonomy" id="283909"/>
    <lineage>
        <taxon>Eukaryota</taxon>
        <taxon>Metazoa</taxon>
        <taxon>Spiralia</taxon>
        <taxon>Lophotrochozoa</taxon>
        <taxon>Annelida</taxon>
        <taxon>Polychaeta</taxon>
        <taxon>Sedentaria</taxon>
        <taxon>Scolecida</taxon>
        <taxon>Capitellidae</taxon>
        <taxon>Capitella</taxon>
    </lineage>
</organism>
<feature type="transmembrane region" description="Helical" evidence="1">
    <location>
        <begin position="194"/>
        <end position="220"/>
    </location>
</feature>
<accession>R7TVK4</accession>
<dbReference type="OrthoDB" id="6060782at2759"/>
<keyword evidence="1" id="KW-0472">Membrane</keyword>
<protein>
    <submittedName>
        <fullName evidence="2 3">Uncharacterized protein</fullName>
    </submittedName>
</protein>
<reference evidence="3" key="3">
    <citation type="submission" date="2015-06" db="UniProtKB">
        <authorList>
            <consortium name="EnsemblMetazoa"/>
        </authorList>
    </citation>
    <scope>IDENTIFICATION</scope>
</reference>
<dbReference type="AlphaFoldDB" id="R7TVK4"/>
<sequence>MPVLFSRISLQSQSTESQTMDMDLFRERSHALLKLKKRSNILMADFNRLYSDYSDWFKRQERSFIGAIKSVQLVIPTLVPRDIRTVTEFRHLSSMAMRIDCLAASGAQAQFKIFENFWIKFMELKNELENEFLPELDVLIAKVDTFRANGAQAKIEKLRRELFENCGIDYDFSRVHDERNHLFTYRLMVSDQGFLGLVGYLPFLLNFAIKICFLVNKLFIEVP</sequence>
<keyword evidence="1" id="KW-1133">Transmembrane helix</keyword>
<keyword evidence="1" id="KW-0812">Transmembrane</keyword>
<keyword evidence="4" id="KW-1185">Reference proteome</keyword>